<feature type="domain" description="NusB/RsmB/TIM44" evidence="7">
    <location>
        <begin position="5"/>
        <end position="129"/>
    </location>
</feature>
<dbReference type="Pfam" id="PF01029">
    <property type="entry name" value="NusB"/>
    <property type="match status" value="1"/>
</dbReference>
<evidence type="ECO:0000256" key="2">
    <source>
        <dbReference type="ARBA" id="ARBA00022814"/>
    </source>
</evidence>
<dbReference type="GO" id="GO:0031564">
    <property type="term" value="P:transcription antitermination"/>
    <property type="evidence" value="ECO:0007669"/>
    <property type="project" value="UniProtKB-KW"/>
</dbReference>
<evidence type="ECO:0000259" key="7">
    <source>
        <dbReference type="Pfam" id="PF01029"/>
    </source>
</evidence>
<dbReference type="GO" id="GO:0005829">
    <property type="term" value="C:cytosol"/>
    <property type="evidence" value="ECO:0007669"/>
    <property type="project" value="TreeGrafter"/>
</dbReference>
<name>A0A0S6UJZ8_NEOTH</name>
<dbReference type="AlphaFoldDB" id="A0A0S6UJZ8"/>
<protein>
    <recommendedName>
        <fullName evidence="6">Transcription antitermination protein NusB</fullName>
    </recommendedName>
    <alternativeName>
        <fullName evidence="6">Antitermination factor NusB</fullName>
    </alternativeName>
</protein>
<evidence type="ECO:0000256" key="4">
    <source>
        <dbReference type="ARBA" id="ARBA00023015"/>
    </source>
</evidence>
<evidence type="ECO:0000313" key="8">
    <source>
        <dbReference type="EMBL" id="GAF27307.1"/>
    </source>
</evidence>
<evidence type="ECO:0000256" key="6">
    <source>
        <dbReference type="HAMAP-Rule" id="MF_00073"/>
    </source>
</evidence>
<dbReference type="Gene3D" id="1.10.940.10">
    <property type="entry name" value="NusB-like"/>
    <property type="match status" value="1"/>
</dbReference>
<proteinExistence type="inferred from homology"/>
<evidence type="ECO:0000256" key="1">
    <source>
        <dbReference type="ARBA" id="ARBA00005952"/>
    </source>
</evidence>
<dbReference type="CDD" id="cd00619">
    <property type="entry name" value="Terminator_NusB"/>
    <property type="match status" value="1"/>
</dbReference>
<keyword evidence="5 6" id="KW-0804">Transcription</keyword>
<dbReference type="RefSeq" id="WP_025775065.1">
    <property type="nucleotide sequence ID" value="NZ_DF238840.1"/>
</dbReference>
<dbReference type="GO" id="GO:0006353">
    <property type="term" value="P:DNA-templated transcription termination"/>
    <property type="evidence" value="ECO:0007669"/>
    <property type="project" value="UniProtKB-UniRule"/>
</dbReference>
<sequence>MLRRAARAKALQALFAIDVGGTSPDMALEQVLEEGELPPRAMTFTRELVEGTMAKRDEIDAIIRKYAVGWRLERLAAVDRNILRMALYEMQYHRETPVRVVINEAIELAKNFNNEEAGRFVNGLLDNARKDLGLSEETENGYSGD</sequence>
<dbReference type="SUPFAM" id="SSF48013">
    <property type="entry name" value="NusB-like"/>
    <property type="match status" value="1"/>
</dbReference>
<comment type="function">
    <text evidence="6">Involved in transcription antitermination. Required for transcription of ribosomal RNA (rRNA) genes. Binds specifically to the boxA antiterminator sequence of the ribosomal RNA (rrn) operons.</text>
</comment>
<evidence type="ECO:0000256" key="3">
    <source>
        <dbReference type="ARBA" id="ARBA00022884"/>
    </source>
</evidence>
<keyword evidence="3 6" id="KW-0694">RNA-binding</keyword>
<evidence type="ECO:0000256" key="5">
    <source>
        <dbReference type="ARBA" id="ARBA00023163"/>
    </source>
</evidence>
<keyword evidence="2 6" id="KW-0889">Transcription antitermination</keyword>
<dbReference type="InterPro" id="IPR006027">
    <property type="entry name" value="NusB_RsmB_TIM44"/>
</dbReference>
<gene>
    <name evidence="6" type="primary">nusB</name>
    <name evidence="8" type="ORF">MTY_2648</name>
</gene>
<comment type="similarity">
    <text evidence="1 6">Belongs to the NusB family.</text>
</comment>
<dbReference type="PANTHER" id="PTHR11078">
    <property type="entry name" value="N UTILIZATION SUBSTANCE PROTEIN B-RELATED"/>
    <property type="match status" value="1"/>
</dbReference>
<dbReference type="EMBL" id="DF238840">
    <property type="protein sequence ID" value="GAF27307.1"/>
    <property type="molecule type" value="Genomic_DNA"/>
</dbReference>
<dbReference type="PANTHER" id="PTHR11078:SF3">
    <property type="entry name" value="ANTITERMINATION NUSB DOMAIN-CONTAINING PROTEIN"/>
    <property type="match status" value="1"/>
</dbReference>
<keyword evidence="4 6" id="KW-0805">Transcription regulation</keyword>
<dbReference type="HAMAP" id="MF_00073">
    <property type="entry name" value="NusB"/>
    <property type="match status" value="1"/>
</dbReference>
<dbReference type="NCBIfam" id="TIGR01951">
    <property type="entry name" value="nusB"/>
    <property type="match status" value="1"/>
</dbReference>
<dbReference type="InterPro" id="IPR011605">
    <property type="entry name" value="NusB_fam"/>
</dbReference>
<dbReference type="GO" id="GO:0003723">
    <property type="term" value="F:RNA binding"/>
    <property type="evidence" value="ECO:0007669"/>
    <property type="project" value="UniProtKB-UniRule"/>
</dbReference>
<organism evidence="8">
    <name type="scientific">Moorella thermoacetica Y72</name>
    <dbReference type="NCBI Taxonomy" id="1325331"/>
    <lineage>
        <taxon>Bacteria</taxon>
        <taxon>Bacillati</taxon>
        <taxon>Bacillota</taxon>
        <taxon>Clostridia</taxon>
        <taxon>Neomoorellales</taxon>
        <taxon>Neomoorellaceae</taxon>
        <taxon>Neomoorella</taxon>
    </lineage>
</organism>
<reference evidence="8" key="1">
    <citation type="journal article" date="2014" name="Gene">
        <title>Genome-guided analysis of transformation efficiency and carbon dioxide assimilation by Moorella thermoacetica Y72.</title>
        <authorList>
            <person name="Tsukahara K."/>
            <person name="Kita A."/>
            <person name="Nakashimada Y."/>
            <person name="Hoshino T."/>
            <person name="Murakami K."/>
        </authorList>
    </citation>
    <scope>NUCLEOTIDE SEQUENCE [LARGE SCALE GENOMIC DNA]</scope>
    <source>
        <strain evidence="8">Y72</strain>
    </source>
</reference>
<accession>A0A0S6UJZ8</accession>
<dbReference type="InterPro" id="IPR035926">
    <property type="entry name" value="NusB-like_sf"/>
</dbReference>
<dbReference type="Proteomes" id="UP000063718">
    <property type="component" value="Unassembled WGS sequence"/>
</dbReference>